<comment type="caution">
    <text evidence="2">The sequence shown here is derived from an EMBL/GenBank/DDBJ whole genome shotgun (WGS) entry which is preliminary data.</text>
</comment>
<proteinExistence type="predicted"/>
<keyword evidence="1" id="KW-1133">Transmembrane helix</keyword>
<organism evidence="2 3">
    <name type="scientific">candidate division Kazan bacterium RBG_13_50_9</name>
    <dbReference type="NCBI Taxonomy" id="1798535"/>
    <lineage>
        <taxon>Bacteria</taxon>
        <taxon>Bacteria division Kazan-3B-28</taxon>
    </lineage>
</organism>
<dbReference type="STRING" id="1798535.A2V68_02505"/>
<gene>
    <name evidence="2" type="ORF">A2V68_02505</name>
</gene>
<keyword evidence="1" id="KW-0812">Transmembrane</keyword>
<dbReference type="EMBL" id="META01000005">
    <property type="protein sequence ID" value="OGB74076.1"/>
    <property type="molecule type" value="Genomic_DNA"/>
</dbReference>
<dbReference type="AlphaFoldDB" id="A0A1F4NRS8"/>
<reference evidence="2 3" key="1">
    <citation type="journal article" date="2016" name="Nat. Commun.">
        <title>Thousands of microbial genomes shed light on interconnected biogeochemical processes in an aquifer system.</title>
        <authorList>
            <person name="Anantharaman K."/>
            <person name="Brown C.T."/>
            <person name="Hug L.A."/>
            <person name="Sharon I."/>
            <person name="Castelle C.J."/>
            <person name="Probst A.J."/>
            <person name="Thomas B.C."/>
            <person name="Singh A."/>
            <person name="Wilkins M.J."/>
            <person name="Karaoz U."/>
            <person name="Brodie E.L."/>
            <person name="Williams K.H."/>
            <person name="Hubbard S.S."/>
            <person name="Banfield J.F."/>
        </authorList>
    </citation>
    <scope>NUCLEOTIDE SEQUENCE [LARGE SCALE GENOMIC DNA]</scope>
</reference>
<dbReference type="Proteomes" id="UP000176651">
    <property type="component" value="Unassembled WGS sequence"/>
</dbReference>
<evidence type="ECO:0000256" key="1">
    <source>
        <dbReference type="SAM" id="Phobius"/>
    </source>
</evidence>
<name>A0A1F4NRS8_UNCK3</name>
<accession>A0A1F4NRS8</accession>
<sequence>MKKFLKETNHIKKSLILLAVILLMLIGGFIIKWSLSKHSAYDTLSSNPSFAEHHCTDEIPQGDGFLYGTLDAGFSRGLIRALDSAGARLYGNIVCPSVRQQIRFLGIPTDLVSQRHLDTVHMDCRTEEAMEKARQWDTHPGYHVPSNFPYADTQKCLDANVELYPTWIFKDGSRLVGVQLPHVLAKKIGFVYKPAWE</sequence>
<evidence type="ECO:0000313" key="2">
    <source>
        <dbReference type="EMBL" id="OGB74076.1"/>
    </source>
</evidence>
<protein>
    <submittedName>
        <fullName evidence="2">Uncharacterized protein</fullName>
    </submittedName>
</protein>
<feature type="transmembrane region" description="Helical" evidence="1">
    <location>
        <begin position="15"/>
        <end position="35"/>
    </location>
</feature>
<evidence type="ECO:0000313" key="3">
    <source>
        <dbReference type="Proteomes" id="UP000176651"/>
    </source>
</evidence>
<keyword evidence="1" id="KW-0472">Membrane</keyword>
<dbReference type="Gene3D" id="3.40.30.10">
    <property type="entry name" value="Glutaredoxin"/>
    <property type="match status" value="1"/>
</dbReference>